<dbReference type="KEGG" id="pbn:PADG_11176"/>
<accession>A0A0A0HWJ6</accession>
<evidence type="ECO:0000313" key="2">
    <source>
        <dbReference type="EMBL" id="KGM92718.1"/>
    </source>
</evidence>
<feature type="compositionally biased region" description="Low complexity" evidence="1">
    <location>
        <begin position="220"/>
        <end position="239"/>
    </location>
</feature>
<evidence type="ECO:0008006" key="4">
    <source>
        <dbReference type="Google" id="ProtNLM"/>
    </source>
</evidence>
<reference evidence="2 3" key="1">
    <citation type="journal article" date="2011" name="PLoS Genet.">
        <title>Comparative genomic analysis of human fungal pathogens causing paracoccidioidomycosis.</title>
        <authorList>
            <person name="Desjardins C.A."/>
            <person name="Champion M.D."/>
            <person name="Holder J.W."/>
            <person name="Muszewska A."/>
            <person name="Goldberg J."/>
            <person name="Bailao A.M."/>
            <person name="Brigido M.M."/>
            <person name="Ferreira M.E."/>
            <person name="Garcia A.M."/>
            <person name="Grynberg M."/>
            <person name="Gujja S."/>
            <person name="Heiman D.I."/>
            <person name="Henn M.R."/>
            <person name="Kodira C.D."/>
            <person name="Leon-Narvaez H."/>
            <person name="Longo L.V."/>
            <person name="Ma L.J."/>
            <person name="Malavazi I."/>
            <person name="Matsuo A.L."/>
            <person name="Morais F.V."/>
            <person name="Pereira M."/>
            <person name="Rodriguez-Brito S."/>
            <person name="Sakthikumar S."/>
            <person name="Salem-Izacc S.M."/>
            <person name="Sykes S.M."/>
            <person name="Teixeira M.M."/>
            <person name="Vallejo M.C."/>
            <person name="Walter M.E."/>
            <person name="Yandava C."/>
            <person name="Young S."/>
            <person name="Zeng Q."/>
            <person name="Zucker J."/>
            <person name="Felipe M.S."/>
            <person name="Goldman G.H."/>
            <person name="Haas B.J."/>
            <person name="McEwen J.G."/>
            <person name="Nino-Vega G."/>
            <person name="Puccia R."/>
            <person name="San-Blas G."/>
            <person name="Soares C.M."/>
            <person name="Birren B.W."/>
            <person name="Cuomo C.A."/>
        </authorList>
    </citation>
    <scope>NUCLEOTIDE SEQUENCE [LARGE SCALE GENOMIC DNA]</scope>
    <source>
        <strain evidence="2 3">Pb18</strain>
    </source>
</reference>
<dbReference type="RefSeq" id="XP_010756771.1">
    <property type="nucleotide sequence ID" value="XM_010758469.1"/>
</dbReference>
<dbReference type="OrthoDB" id="10573265at2759"/>
<keyword evidence="3" id="KW-1185">Reference proteome</keyword>
<sequence>MQYNLYDPDSRVGKAISQFKQDTKYATKLNALVGSSNYLSWHANMKAKLIDAQCWVILEDKQVKSPDEDPEWAPFWEAKNRWLYAFISNALAASIRPRFNKYDEGRIAYSLWRVVEEEFSIPRTQLCREAVLAFTSMGGVQVTDVHTFFDKFNDIIMKLEILNILLPNDVVFHVFYSALPNIWRNYVQKKIEEVQESKLKSVVLDAAQAANSSANVAQAENAAAGSNNSSNVQNNSVRGGRPRGRGGYQMGGHSNSDLPICPECEHRHGGLCWAANPDSAPEEWRTTNTVRIGKYNNKKSSEGKKTSSTANGSSEMFQMMNLVQVIEVSGPMIQVANKATLKVQGIRVTSIPVRERLIEFDHVYLMPGLSANLISTGLLKCQGYIHHDLQMDIRNYFEIIASTENDIFYMNLNSNNIYVLSDTLSMFGGIMNNLELGPLAYLMILKPRVISTDYDLNTASLGLFNCDDVEQLINLKDLDINIFILSPPI</sequence>
<feature type="region of interest" description="Disordered" evidence="1">
    <location>
        <begin position="220"/>
        <end position="252"/>
    </location>
</feature>
<name>A0A0A0HWJ6_PARBD</name>
<dbReference type="EMBL" id="KN275957">
    <property type="protein sequence ID" value="KGM92718.1"/>
    <property type="molecule type" value="Genomic_DNA"/>
</dbReference>
<dbReference type="Proteomes" id="UP000001628">
    <property type="component" value="Unassembled WGS sequence"/>
</dbReference>
<evidence type="ECO:0000256" key="1">
    <source>
        <dbReference type="SAM" id="MobiDB-lite"/>
    </source>
</evidence>
<dbReference type="AlphaFoldDB" id="A0A0A0HWJ6"/>
<organism evidence="2 3">
    <name type="scientific">Paracoccidioides brasiliensis (strain Pb18)</name>
    <dbReference type="NCBI Taxonomy" id="502780"/>
    <lineage>
        <taxon>Eukaryota</taxon>
        <taxon>Fungi</taxon>
        <taxon>Dikarya</taxon>
        <taxon>Ascomycota</taxon>
        <taxon>Pezizomycotina</taxon>
        <taxon>Eurotiomycetes</taxon>
        <taxon>Eurotiomycetidae</taxon>
        <taxon>Onygenales</taxon>
        <taxon>Ajellomycetaceae</taxon>
        <taxon>Paracoccidioides</taxon>
    </lineage>
</organism>
<dbReference type="eggNOG" id="ENOG502RQRB">
    <property type="taxonomic scope" value="Eukaryota"/>
</dbReference>
<gene>
    <name evidence="2" type="ORF">PADG_11176</name>
</gene>
<proteinExistence type="predicted"/>
<protein>
    <recommendedName>
        <fullName evidence="4">DUF4219 domain-containing protein</fullName>
    </recommendedName>
</protein>
<dbReference type="InParanoid" id="A0A0A0HWJ6"/>
<dbReference type="GeneID" id="22587073"/>
<dbReference type="HOGENOM" id="CLU_024996_0_0_1"/>
<evidence type="ECO:0000313" key="3">
    <source>
        <dbReference type="Proteomes" id="UP000001628"/>
    </source>
</evidence>
<dbReference type="VEuPathDB" id="FungiDB:PADG_11176"/>